<sequence length="138" mass="15004">MRGAEESEAAAGLEAGSIRGTVPVGVSSGAGGATACESYTLCWQASALGEGKVKLSGKDWSDIEWRARKFGHEREVFFDDWHPRGGGNVCTNSRADAEEGLCPRGLVTTFINGVALHWLMVVREEGPYKPYKWMAQPW</sequence>
<reference evidence="1 2" key="1">
    <citation type="journal article" date="2015" name="Genome Biol. Evol.">
        <title>Comparative Genomics of a Bacterivorous Green Alga Reveals Evolutionary Causalities and Consequences of Phago-Mixotrophic Mode of Nutrition.</title>
        <authorList>
            <person name="Burns J.A."/>
            <person name="Paasch A."/>
            <person name="Narechania A."/>
            <person name="Kim E."/>
        </authorList>
    </citation>
    <scope>NUCLEOTIDE SEQUENCE [LARGE SCALE GENOMIC DNA]</scope>
    <source>
        <strain evidence="1 2">PLY_AMNH</strain>
    </source>
</reference>
<dbReference type="Proteomes" id="UP001190700">
    <property type="component" value="Unassembled WGS sequence"/>
</dbReference>
<comment type="caution">
    <text evidence="1">The sequence shown here is derived from an EMBL/GenBank/DDBJ whole genome shotgun (WGS) entry which is preliminary data.</text>
</comment>
<organism evidence="1 2">
    <name type="scientific">Cymbomonas tetramitiformis</name>
    <dbReference type="NCBI Taxonomy" id="36881"/>
    <lineage>
        <taxon>Eukaryota</taxon>
        <taxon>Viridiplantae</taxon>
        <taxon>Chlorophyta</taxon>
        <taxon>Pyramimonadophyceae</taxon>
        <taxon>Pyramimonadales</taxon>
        <taxon>Pyramimonadaceae</taxon>
        <taxon>Cymbomonas</taxon>
    </lineage>
</organism>
<accession>A0AAE0BR52</accession>
<name>A0AAE0BR52_9CHLO</name>
<proteinExistence type="predicted"/>
<gene>
    <name evidence="1" type="ORF">CYMTET_49811</name>
</gene>
<evidence type="ECO:0000313" key="2">
    <source>
        <dbReference type="Proteomes" id="UP001190700"/>
    </source>
</evidence>
<dbReference type="EMBL" id="LGRX02033671">
    <property type="protein sequence ID" value="KAK3240350.1"/>
    <property type="molecule type" value="Genomic_DNA"/>
</dbReference>
<keyword evidence="2" id="KW-1185">Reference proteome</keyword>
<evidence type="ECO:0000313" key="1">
    <source>
        <dbReference type="EMBL" id="KAK3240350.1"/>
    </source>
</evidence>
<protein>
    <submittedName>
        <fullName evidence="1">Uncharacterized protein</fullName>
    </submittedName>
</protein>
<dbReference type="AlphaFoldDB" id="A0AAE0BR52"/>